<dbReference type="Gene3D" id="3.30.70.240">
    <property type="match status" value="1"/>
</dbReference>
<comment type="function">
    <text evidence="6">Catalyzes the GTP-dependent ribosomal translocation step during translation elongation. During this step, the ribosome changes from the pre-translocational (PRE) to the post-translocational (POST) state as the newly formed A-site-bound peptidyl-tRNA and P-site-bound deacylated tRNA move to the P and E sites, respectively. Catalyzes the coordinated movement of the two tRNA molecules, the mRNA and conformational changes in the ribosome.</text>
</comment>
<dbReference type="CDD" id="cd03713">
    <property type="entry name" value="EFG_mtEFG_C"/>
    <property type="match status" value="1"/>
</dbReference>
<dbReference type="Pfam" id="PF00679">
    <property type="entry name" value="EFG_C"/>
    <property type="match status" value="1"/>
</dbReference>
<dbReference type="CDD" id="cd04088">
    <property type="entry name" value="EFG_mtEFG_II"/>
    <property type="match status" value="1"/>
</dbReference>
<dbReference type="Proteomes" id="UP000237056">
    <property type="component" value="Unassembled WGS sequence"/>
</dbReference>
<reference evidence="8 9" key="1">
    <citation type="submission" date="2018-01" db="EMBL/GenBank/DDBJ databases">
        <title>Genomic Encyclopedia of Type Strains, Phase I: the one thousand microbial genomes (KMG-I) project.</title>
        <authorList>
            <person name="Goeker M."/>
        </authorList>
    </citation>
    <scope>NUCLEOTIDE SEQUENCE [LARGE SCALE GENOMIC DNA]</scope>
    <source>
        <strain evidence="8 9">DSM 17960</strain>
    </source>
</reference>
<proteinExistence type="predicted"/>
<dbReference type="SUPFAM" id="SSF52540">
    <property type="entry name" value="P-loop containing nucleoside triphosphate hydrolases"/>
    <property type="match status" value="1"/>
</dbReference>
<keyword evidence="3" id="KW-0547">Nucleotide-binding</keyword>
<dbReference type="GO" id="GO:0003924">
    <property type="term" value="F:GTPase activity"/>
    <property type="evidence" value="ECO:0007669"/>
    <property type="project" value="InterPro"/>
</dbReference>
<dbReference type="PANTHER" id="PTHR43261">
    <property type="entry name" value="TRANSLATION ELONGATION FACTOR G-RELATED"/>
    <property type="match status" value="1"/>
</dbReference>
<evidence type="ECO:0000256" key="1">
    <source>
        <dbReference type="ARBA" id="ARBA00013902"/>
    </source>
</evidence>
<dbReference type="CDD" id="cd01434">
    <property type="entry name" value="EFG_mtEFG1_IV"/>
    <property type="match status" value="1"/>
</dbReference>
<dbReference type="NCBIfam" id="NF009381">
    <property type="entry name" value="PRK12740.1-5"/>
    <property type="match status" value="1"/>
</dbReference>
<dbReference type="SUPFAM" id="SSF54980">
    <property type="entry name" value="EF-G C-terminal domain-like"/>
    <property type="match status" value="2"/>
</dbReference>
<dbReference type="SUPFAM" id="SSF50447">
    <property type="entry name" value="Translation proteins"/>
    <property type="match status" value="1"/>
</dbReference>
<evidence type="ECO:0000313" key="9">
    <source>
        <dbReference type="Proteomes" id="UP000237056"/>
    </source>
</evidence>
<gene>
    <name evidence="8" type="ORF">Q361_109112</name>
</gene>
<evidence type="ECO:0000259" key="7">
    <source>
        <dbReference type="PROSITE" id="PS51722"/>
    </source>
</evidence>
<dbReference type="PANTHER" id="PTHR43261:SF6">
    <property type="entry name" value="ELONGATION FACTOR G-LIKE PROTEIN"/>
    <property type="match status" value="1"/>
</dbReference>
<keyword evidence="4 8" id="KW-0648">Protein biosynthesis</keyword>
<organism evidence="8 9">
    <name type="scientific">Flavobacterium croceum DSM 17960</name>
    <dbReference type="NCBI Taxonomy" id="1121886"/>
    <lineage>
        <taxon>Bacteria</taxon>
        <taxon>Pseudomonadati</taxon>
        <taxon>Bacteroidota</taxon>
        <taxon>Flavobacteriia</taxon>
        <taxon>Flavobacteriales</taxon>
        <taxon>Flavobacteriaceae</taxon>
        <taxon>Flavobacterium</taxon>
    </lineage>
</organism>
<dbReference type="EMBL" id="PQNY01000009">
    <property type="protein sequence ID" value="POS01652.1"/>
    <property type="molecule type" value="Genomic_DNA"/>
</dbReference>
<evidence type="ECO:0000256" key="4">
    <source>
        <dbReference type="ARBA" id="ARBA00022768"/>
    </source>
</evidence>
<dbReference type="Gene3D" id="2.40.30.10">
    <property type="entry name" value="Translation factors"/>
    <property type="match status" value="1"/>
</dbReference>
<dbReference type="InterPro" id="IPR005225">
    <property type="entry name" value="Small_GTP-bd"/>
</dbReference>
<dbReference type="InterPro" id="IPR000640">
    <property type="entry name" value="EFG_V-like"/>
</dbReference>
<evidence type="ECO:0000313" key="8">
    <source>
        <dbReference type="EMBL" id="POS01652.1"/>
    </source>
</evidence>
<dbReference type="OrthoDB" id="9801591at2"/>
<dbReference type="InterPro" id="IPR035649">
    <property type="entry name" value="EFG_V"/>
</dbReference>
<evidence type="ECO:0000256" key="2">
    <source>
        <dbReference type="ARBA" id="ARBA00017872"/>
    </source>
</evidence>
<dbReference type="InterPro" id="IPR009022">
    <property type="entry name" value="EFG_III"/>
</dbReference>
<dbReference type="GO" id="GO:0005525">
    <property type="term" value="F:GTP binding"/>
    <property type="evidence" value="ECO:0007669"/>
    <property type="project" value="UniProtKB-KW"/>
</dbReference>
<dbReference type="InterPro" id="IPR041095">
    <property type="entry name" value="EFG_II"/>
</dbReference>
<evidence type="ECO:0000256" key="6">
    <source>
        <dbReference type="ARBA" id="ARBA00024731"/>
    </source>
</evidence>
<dbReference type="InterPro" id="IPR047872">
    <property type="entry name" value="EFG_IV"/>
</dbReference>
<dbReference type="SMART" id="SM00838">
    <property type="entry name" value="EFG_C"/>
    <property type="match status" value="1"/>
</dbReference>
<keyword evidence="9" id="KW-1185">Reference proteome</keyword>
<dbReference type="NCBIfam" id="TIGR00231">
    <property type="entry name" value="small_GTP"/>
    <property type="match status" value="1"/>
</dbReference>
<dbReference type="InterPro" id="IPR035647">
    <property type="entry name" value="EFG_III/V"/>
</dbReference>
<dbReference type="InterPro" id="IPR005517">
    <property type="entry name" value="Transl_elong_EFG/EF2_IV"/>
</dbReference>
<dbReference type="PROSITE" id="PS51722">
    <property type="entry name" value="G_TR_2"/>
    <property type="match status" value="1"/>
</dbReference>
<dbReference type="CDD" id="cd16262">
    <property type="entry name" value="EFG_III"/>
    <property type="match status" value="1"/>
</dbReference>
<keyword evidence="5" id="KW-0342">GTP-binding</keyword>
<name>A0A2S4N7G1_9FLAO</name>
<dbReference type="Gene3D" id="3.30.230.10">
    <property type="match status" value="1"/>
</dbReference>
<dbReference type="Pfam" id="PF03764">
    <property type="entry name" value="EFG_IV"/>
    <property type="match status" value="1"/>
</dbReference>
<accession>A0A2S4N7G1</accession>
<dbReference type="Pfam" id="PF14492">
    <property type="entry name" value="EFG_III"/>
    <property type="match status" value="1"/>
</dbReference>
<dbReference type="SMART" id="SM00889">
    <property type="entry name" value="EFG_IV"/>
    <property type="match status" value="1"/>
</dbReference>
<protein>
    <recommendedName>
        <fullName evidence="2">Elongation factor G</fullName>
    </recommendedName>
    <alternativeName>
        <fullName evidence="1">Tetracycline resistance protein TetQ</fullName>
    </alternativeName>
</protein>
<dbReference type="GO" id="GO:0003746">
    <property type="term" value="F:translation elongation factor activity"/>
    <property type="evidence" value="ECO:0007669"/>
    <property type="project" value="UniProtKB-KW"/>
</dbReference>
<keyword evidence="4 8" id="KW-0251">Elongation factor</keyword>
<dbReference type="FunFam" id="3.30.70.240:FF:000001">
    <property type="entry name" value="Elongation factor G"/>
    <property type="match status" value="1"/>
</dbReference>
<sequence>MANFDIQHIKNVVLVGHTGSGKTTLIESMLFDAGSITRRGSIIDKNTVGDYTEIEHEKQKTLFSKLINTKWKDYKINLLDTPGFDDFAGEIIGAMRVADCGLMLLNATMGVEVGTDIIWEYTDQYKLPMLLAVNHLDNEKADFDKTVRQAKAHFGNNVVVVQYPVNQGEKFDTIIDVLNMVCYKYPAEGGKPEKIAIPDSERERANTLHQELIETIAGNDETLMERFFEKGELNEDEMKLGLHHSLIKHEIFPIFCVSAKSNMGCGRIMSFIDNVCPSAYEMPKQKTIDDKEIQCSEKERTSIFIYKTLSEPHVGDLSFFKVLSGKIKVGDELTNENTGQVERINQLFEVEGNKKTSVNELVAGDIGATLKLKDTHINNTLHEKGFPIEIIPIDFPHPNLTIAVEGTKKGEEEKLSMALHQLVEEDPTIKVEVSPELKQTLIHCHGELHLSVIKWKLENAFKLSVEFKTPRIPYRETIRKSAETIYRHKKQSGGAGQFAEVSMKIEPWYEGIEEPTGYSIRGKEEIDLPWGGKLVYYNCIVGGAIDARFHPSILKGIMDKMQQGPLTGSYVRDVRVIVFDGKMHSVDSNDMAFKTAGMMAFKENFHNADPLLLEPFHHLKVHAPEELTGSIMSNMQTHRAVVEGMDSEGHFTVITGHIPYAESHKFSSDLRSLTQGRARFEMEFSHYEPVPFEMQKNLVEHFKDEDEVE</sequence>
<dbReference type="InterPro" id="IPR000795">
    <property type="entry name" value="T_Tr_GTP-bd_dom"/>
</dbReference>
<dbReference type="Gene3D" id="3.30.70.870">
    <property type="entry name" value="Elongation Factor G (Translational Gtpase), domain 3"/>
    <property type="match status" value="1"/>
</dbReference>
<dbReference type="InterPro" id="IPR027417">
    <property type="entry name" value="P-loop_NTPase"/>
</dbReference>
<dbReference type="InterPro" id="IPR009000">
    <property type="entry name" value="Transl_B-barrel_sf"/>
</dbReference>
<dbReference type="CDD" id="cd04170">
    <property type="entry name" value="EF-G_bact"/>
    <property type="match status" value="1"/>
</dbReference>
<dbReference type="Pfam" id="PF22042">
    <property type="entry name" value="EF-G_D2"/>
    <property type="match status" value="1"/>
</dbReference>
<dbReference type="Gene3D" id="3.40.50.300">
    <property type="entry name" value="P-loop containing nucleotide triphosphate hydrolases"/>
    <property type="match status" value="1"/>
</dbReference>
<dbReference type="SUPFAM" id="SSF54211">
    <property type="entry name" value="Ribosomal protein S5 domain 2-like"/>
    <property type="match status" value="1"/>
</dbReference>
<evidence type="ECO:0000256" key="3">
    <source>
        <dbReference type="ARBA" id="ARBA00022741"/>
    </source>
</evidence>
<dbReference type="InterPro" id="IPR053905">
    <property type="entry name" value="EF-G-like_DII"/>
</dbReference>
<feature type="domain" description="Tr-type G" evidence="7">
    <location>
        <begin position="7"/>
        <end position="280"/>
    </location>
</feature>
<dbReference type="AlphaFoldDB" id="A0A2S4N7G1"/>
<evidence type="ECO:0000256" key="5">
    <source>
        <dbReference type="ARBA" id="ARBA00023134"/>
    </source>
</evidence>
<comment type="caution">
    <text evidence="8">The sequence shown here is derived from an EMBL/GenBank/DDBJ whole genome shotgun (WGS) entry which is preliminary data.</text>
</comment>
<dbReference type="RefSeq" id="WP_103726245.1">
    <property type="nucleotide sequence ID" value="NZ_PQNY01000009.1"/>
</dbReference>
<dbReference type="Pfam" id="PF00009">
    <property type="entry name" value="GTP_EFTU"/>
    <property type="match status" value="1"/>
</dbReference>
<dbReference type="GO" id="GO:0032790">
    <property type="term" value="P:ribosome disassembly"/>
    <property type="evidence" value="ECO:0007669"/>
    <property type="project" value="TreeGrafter"/>
</dbReference>
<dbReference type="InterPro" id="IPR020568">
    <property type="entry name" value="Ribosomal_Su5_D2-typ_SF"/>
</dbReference>
<dbReference type="InterPro" id="IPR014721">
    <property type="entry name" value="Ribsml_uS5_D2-typ_fold_subgr"/>
</dbReference>